<proteinExistence type="predicted"/>
<feature type="region of interest" description="Disordered" evidence="1">
    <location>
        <begin position="27"/>
        <end position="66"/>
    </location>
</feature>
<evidence type="ECO:0008006" key="3">
    <source>
        <dbReference type="Google" id="ProtNLM"/>
    </source>
</evidence>
<name>A0A382EQX9_9ZZZZ</name>
<sequence length="89" mass="10029">VTDKPTAAELPQTKQCTRCLLIKPRAEFHKDKKNKDGRSTRCRSCKAEGRRQQTKEKRQGDPTSVAGSIATLILEYNEAKEAKRQKKGS</sequence>
<evidence type="ECO:0000256" key="1">
    <source>
        <dbReference type="SAM" id="MobiDB-lite"/>
    </source>
</evidence>
<feature type="compositionally biased region" description="Basic and acidic residues" evidence="1">
    <location>
        <begin position="27"/>
        <end position="60"/>
    </location>
</feature>
<dbReference type="AlphaFoldDB" id="A0A382EQX9"/>
<accession>A0A382EQX9</accession>
<gene>
    <name evidence="2" type="ORF">METZ01_LOCUS205952</name>
</gene>
<feature type="non-terminal residue" evidence="2">
    <location>
        <position position="1"/>
    </location>
</feature>
<organism evidence="2">
    <name type="scientific">marine metagenome</name>
    <dbReference type="NCBI Taxonomy" id="408172"/>
    <lineage>
        <taxon>unclassified sequences</taxon>
        <taxon>metagenomes</taxon>
        <taxon>ecological metagenomes</taxon>
    </lineage>
</organism>
<protein>
    <recommendedName>
        <fullName evidence="3">Stc1 domain-containing protein</fullName>
    </recommendedName>
</protein>
<evidence type="ECO:0000313" key="2">
    <source>
        <dbReference type="EMBL" id="SVB53098.1"/>
    </source>
</evidence>
<reference evidence="2" key="1">
    <citation type="submission" date="2018-05" db="EMBL/GenBank/DDBJ databases">
        <authorList>
            <person name="Lanie J.A."/>
            <person name="Ng W.-L."/>
            <person name="Kazmierczak K.M."/>
            <person name="Andrzejewski T.M."/>
            <person name="Davidsen T.M."/>
            <person name="Wayne K.J."/>
            <person name="Tettelin H."/>
            <person name="Glass J.I."/>
            <person name="Rusch D."/>
            <person name="Podicherti R."/>
            <person name="Tsui H.-C.T."/>
            <person name="Winkler M.E."/>
        </authorList>
    </citation>
    <scope>NUCLEOTIDE SEQUENCE</scope>
</reference>
<dbReference type="EMBL" id="UINC01045846">
    <property type="protein sequence ID" value="SVB53098.1"/>
    <property type="molecule type" value="Genomic_DNA"/>
</dbReference>